<dbReference type="InterPro" id="IPR001613">
    <property type="entry name" value="Flavin_amine_oxidase"/>
</dbReference>
<dbReference type="SUPFAM" id="SSF51905">
    <property type="entry name" value="FAD/NAD(P)-binding domain"/>
    <property type="match status" value="1"/>
</dbReference>
<keyword evidence="6" id="KW-0274">FAD</keyword>
<comment type="caution">
    <text evidence="8">The sequence shown here is derived from an EMBL/GenBank/DDBJ whole genome shotgun (WGS) entry which is preliminary data.</text>
</comment>
<name>A0ABQ9FLB5_TEGGR</name>
<dbReference type="EC" id="1.4.3.-" evidence="6"/>
<keyword evidence="9" id="KW-1185">Reference proteome</keyword>
<evidence type="ECO:0000256" key="6">
    <source>
        <dbReference type="RuleBase" id="RU362067"/>
    </source>
</evidence>
<keyword evidence="6" id="KW-1133">Transmembrane helix</keyword>
<sequence length="537" mass="59731">MIKSQVRDLDNVITIEYVNKRVPIKFRKLKTMQVESDVVIVGGGISGLTAAYQLHKKDPSLRIHVLEAKDRVGGRTLTVPLKTKTGTDKWDLGGQWVGRCQPHIMAMLEELGLETHCQYIDGLKFMQLGDNKVRSFSSDIPSLSIFALLDLNRILNKIESMREMVDPDDPFKCPHAVEWDSMTVETFLKNNLWTQGARDAVDACNRCMLGVESSQISVLYYLMYASAAGNFDNLIKATEYKGQEYRIKGGAQQVCELLAKSVGSKSVLLNHPVVKIEQNVSHAMVHLQNGDVFKCNKVIIATPPYLTNKIQFDPVLPTDKREIMKRMTISSIMKIIITFKEAFWRTAGQSGEIVTNGGPSPSEGCEKGPLCIVYDATTAFDSPALAEERKSAVLQSLSQFFGQEIWSHLDYKEQNWGVEPYTEGGPVCCVAPGAMEYFASGLRHPFYKLHFAGTESATVWCGFMNGAVQSGIRAAHEVLYHLRPQSVSPLELADTAYRQTAKLMPKKKGGKMKKAAVVTISLSVILLTMALLKKRIL</sequence>
<accession>A0ABQ9FLB5</accession>
<keyword evidence="4 6" id="KW-0560">Oxidoreductase</keyword>
<evidence type="ECO:0000256" key="1">
    <source>
        <dbReference type="ARBA" id="ARBA00001974"/>
    </source>
</evidence>
<dbReference type="EMBL" id="JARBDR010000214">
    <property type="protein sequence ID" value="KAJ8318065.1"/>
    <property type="molecule type" value="Genomic_DNA"/>
</dbReference>
<evidence type="ECO:0000259" key="7">
    <source>
        <dbReference type="Pfam" id="PF01593"/>
    </source>
</evidence>
<dbReference type="Proteomes" id="UP001217089">
    <property type="component" value="Unassembled WGS sequence"/>
</dbReference>
<dbReference type="InterPro" id="IPR036188">
    <property type="entry name" value="FAD/NAD-bd_sf"/>
</dbReference>
<organism evidence="8 9">
    <name type="scientific">Tegillarca granosa</name>
    <name type="common">Malaysian cockle</name>
    <name type="synonym">Anadara granosa</name>
    <dbReference type="NCBI Taxonomy" id="220873"/>
    <lineage>
        <taxon>Eukaryota</taxon>
        <taxon>Metazoa</taxon>
        <taxon>Spiralia</taxon>
        <taxon>Lophotrochozoa</taxon>
        <taxon>Mollusca</taxon>
        <taxon>Bivalvia</taxon>
        <taxon>Autobranchia</taxon>
        <taxon>Pteriomorphia</taxon>
        <taxon>Arcoida</taxon>
        <taxon>Arcoidea</taxon>
        <taxon>Arcidae</taxon>
        <taxon>Tegillarca</taxon>
    </lineage>
</organism>
<comment type="similarity">
    <text evidence="3 6">Belongs to the flavin monoamine oxidase family.</text>
</comment>
<dbReference type="PANTHER" id="PTHR43563">
    <property type="entry name" value="AMINE OXIDASE"/>
    <property type="match status" value="1"/>
</dbReference>
<evidence type="ECO:0000313" key="9">
    <source>
        <dbReference type="Proteomes" id="UP001217089"/>
    </source>
</evidence>
<keyword evidence="6" id="KW-0285">Flavoprotein</keyword>
<evidence type="ECO:0000313" key="8">
    <source>
        <dbReference type="EMBL" id="KAJ8318065.1"/>
    </source>
</evidence>
<feature type="transmembrane region" description="Helical" evidence="6">
    <location>
        <begin position="515"/>
        <end position="532"/>
    </location>
</feature>
<comment type="catalytic activity">
    <reaction evidence="5">
        <text>a secondary aliphatic amine + O2 + H2O = a primary amine + an aldehyde + H2O2</text>
        <dbReference type="Rhea" id="RHEA:26414"/>
        <dbReference type="ChEBI" id="CHEBI:15377"/>
        <dbReference type="ChEBI" id="CHEBI:15379"/>
        <dbReference type="ChEBI" id="CHEBI:16240"/>
        <dbReference type="ChEBI" id="CHEBI:17478"/>
        <dbReference type="ChEBI" id="CHEBI:58855"/>
        <dbReference type="ChEBI" id="CHEBI:65296"/>
        <dbReference type="EC" id="1.4.3.4"/>
    </reaction>
</comment>
<dbReference type="Pfam" id="PF01593">
    <property type="entry name" value="Amino_oxidase"/>
    <property type="match status" value="1"/>
</dbReference>
<evidence type="ECO:0000256" key="3">
    <source>
        <dbReference type="ARBA" id="ARBA00005995"/>
    </source>
</evidence>
<keyword evidence="6" id="KW-0812">Transmembrane</keyword>
<evidence type="ECO:0000256" key="4">
    <source>
        <dbReference type="ARBA" id="ARBA00023002"/>
    </source>
</evidence>
<dbReference type="InterPro" id="IPR050703">
    <property type="entry name" value="Flavin_MAO"/>
</dbReference>
<evidence type="ECO:0000256" key="2">
    <source>
        <dbReference type="ARBA" id="ARBA00004362"/>
    </source>
</evidence>
<comment type="cofactor">
    <cofactor evidence="1 6">
        <name>FAD</name>
        <dbReference type="ChEBI" id="CHEBI:57692"/>
    </cofactor>
</comment>
<protein>
    <recommendedName>
        <fullName evidence="6">Amine oxidase</fullName>
        <ecNumber evidence="6">1.4.3.-</ecNumber>
    </recommendedName>
</protein>
<dbReference type="PANTHER" id="PTHR43563:SF14">
    <property type="entry name" value="AMINE OXIDASE"/>
    <property type="match status" value="1"/>
</dbReference>
<evidence type="ECO:0000256" key="5">
    <source>
        <dbReference type="ARBA" id="ARBA00048448"/>
    </source>
</evidence>
<gene>
    <name evidence="8" type="ORF">KUTeg_003156</name>
</gene>
<reference evidence="8 9" key="1">
    <citation type="submission" date="2022-12" db="EMBL/GenBank/DDBJ databases">
        <title>Chromosome-level genome of Tegillarca granosa.</title>
        <authorList>
            <person name="Kim J."/>
        </authorList>
    </citation>
    <scope>NUCLEOTIDE SEQUENCE [LARGE SCALE GENOMIC DNA]</scope>
    <source>
        <strain evidence="8">Teg-2019</strain>
        <tissue evidence="8">Adductor muscle</tissue>
    </source>
</reference>
<feature type="domain" description="Amine oxidase" evidence="7">
    <location>
        <begin position="45"/>
        <end position="479"/>
    </location>
</feature>
<comment type="subcellular location">
    <subcellularLocation>
        <location evidence="2">Mitochondrion outer membrane</location>
        <topology evidence="2">Single-pass type IV membrane protein</topology>
        <orientation evidence="2">Cytoplasmic side</orientation>
    </subcellularLocation>
</comment>
<dbReference type="PRINTS" id="PR00757">
    <property type="entry name" value="AMINEOXDASEF"/>
</dbReference>
<dbReference type="InterPro" id="IPR002937">
    <property type="entry name" value="Amino_oxidase"/>
</dbReference>
<dbReference type="Gene3D" id="3.50.50.60">
    <property type="entry name" value="FAD/NAD(P)-binding domain"/>
    <property type="match status" value="1"/>
</dbReference>
<dbReference type="Gene3D" id="3.90.660.10">
    <property type="match status" value="1"/>
</dbReference>
<dbReference type="SUPFAM" id="SSF54373">
    <property type="entry name" value="FAD-linked reductases, C-terminal domain"/>
    <property type="match status" value="1"/>
</dbReference>
<dbReference type="Gene3D" id="1.10.405.10">
    <property type="entry name" value="Guanine Nucleotide Dissociation Inhibitor, domain 1"/>
    <property type="match status" value="1"/>
</dbReference>
<keyword evidence="6" id="KW-0472">Membrane</keyword>
<proteinExistence type="inferred from homology"/>